<evidence type="ECO:0008006" key="3">
    <source>
        <dbReference type="Google" id="ProtNLM"/>
    </source>
</evidence>
<sequence>MKGYAQYPQWGKLQPGQYEVGFKTIMTVDYSRNYFPQIEEAKPVRGRPLQLYVWYPAQKGNGKYMRYKMYFDYAAKDVNQPDSLALKAELIREFRSGPLSPYFPNGVIDKDWQTIANTSTACLYNALPVAGKFPVVIHIGPVTAQSILLEYLASYGYVVITIPLMGSSPAFYGRGENNLSLLYYQADDIEFVINQLSRLPEADVNKLAMVGMFAQTGIHLQSKSGIFDAVALLESFLHMDLHQLPYFKLSSIRIPVLEIINSDRDKDTSMVDTMHYAARYRVKFKNMPHAEFYPFAKIANQSEGNPQKHYDLAALYTLQFLNAALKKDQKGEKFISAQPKENGLDEDVLSVVKTPARPVLPTEGEFLSWVRADKLDLVQKAWQQARSSGVTVPLFSKQGMQTVIFFMFREPEKRRFDYIKIHLANYPADPPMERILNYEGYKFIKSGNLTKAKEIFEYYTSQFPKSPYAFSGLADLYNALQDKPGSIRSSQMCIALANQSNSLNEQQKKELIDSAEAIIKKYQQ</sequence>
<dbReference type="Proteomes" id="UP000480178">
    <property type="component" value="Chromosome"/>
</dbReference>
<evidence type="ECO:0000313" key="2">
    <source>
        <dbReference type="Proteomes" id="UP000480178"/>
    </source>
</evidence>
<dbReference type="SUPFAM" id="SSF53474">
    <property type="entry name" value="alpha/beta-Hydrolases"/>
    <property type="match status" value="1"/>
</dbReference>
<keyword evidence="2" id="KW-1185">Reference proteome</keyword>
<dbReference type="SUPFAM" id="SSF48452">
    <property type="entry name" value="TPR-like"/>
    <property type="match status" value="1"/>
</dbReference>
<dbReference type="KEGG" id="rhoz:GXP67_04555"/>
<gene>
    <name evidence="1" type="ORF">GXP67_04555</name>
</gene>
<evidence type="ECO:0000313" key="1">
    <source>
        <dbReference type="EMBL" id="QHT65991.1"/>
    </source>
</evidence>
<dbReference type="EMBL" id="CP048222">
    <property type="protein sequence ID" value="QHT65991.1"/>
    <property type="molecule type" value="Genomic_DNA"/>
</dbReference>
<organism evidence="1 2">
    <name type="scientific">Rhodocytophaga rosea</name>
    <dbReference type="NCBI Taxonomy" id="2704465"/>
    <lineage>
        <taxon>Bacteria</taxon>
        <taxon>Pseudomonadati</taxon>
        <taxon>Bacteroidota</taxon>
        <taxon>Cytophagia</taxon>
        <taxon>Cytophagales</taxon>
        <taxon>Rhodocytophagaceae</taxon>
        <taxon>Rhodocytophaga</taxon>
    </lineage>
</organism>
<reference evidence="1 2" key="1">
    <citation type="submission" date="2020-01" db="EMBL/GenBank/DDBJ databases">
        <authorList>
            <person name="Kim M.K."/>
        </authorList>
    </citation>
    <scope>NUCLEOTIDE SEQUENCE [LARGE SCALE GENOMIC DNA]</scope>
    <source>
        <strain evidence="1 2">172606-1</strain>
    </source>
</reference>
<name>A0A6C0GDF8_9BACT</name>
<dbReference type="InterPro" id="IPR029058">
    <property type="entry name" value="AB_hydrolase_fold"/>
</dbReference>
<protein>
    <recommendedName>
        <fullName evidence="3">Alpha/beta hydrolase</fullName>
    </recommendedName>
</protein>
<dbReference type="AlphaFoldDB" id="A0A6C0GDF8"/>
<dbReference type="Gene3D" id="3.40.50.1820">
    <property type="entry name" value="alpha/beta hydrolase"/>
    <property type="match status" value="1"/>
</dbReference>
<dbReference type="Gene3D" id="1.25.40.10">
    <property type="entry name" value="Tetratricopeptide repeat domain"/>
    <property type="match status" value="1"/>
</dbReference>
<proteinExistence type="predicted"/>
<accession>A0A6C0GDF8</accession>
<dbReference type="RefSeq" id="WP_162442064.1">
    <property type="nucleotide sequence ID" value="NZ_CP048222.1"/>
</dbReference>
<dbReference type="InterPro" id="IPR011990">
    <property type="entry name" value="TPR-like_helical_dom_sf"/>
</dbReference>